<sequence length="126" mass="13544">MKKLLILSCFTFCLLLIDNTKTFAQCGIQSSHNVFCYSAYGTGYQQLYYITPGVPVIISTYFYISSSGNITGAEADLGGRMWLYTASSVGGNYGGTTFSASENTDGILYLALGSTKDGTGQIGAYW</sequence>
<dbReference type="EMBL" id="CP002545">
    <property type="protein sequence ID" value="ADY53254.1"/>
    <property type="molecule type" value="Genomic_DNA"/>
</dbReference>
<accession>F0S6Z1</accession>
<evidence type="ECO:0000313" key="3">
    <source>
        <dbReference type="Proteomes" id="UP000000310"/>
    </source>
</evidence>
<organism evidence="2 3">
    <name type="scientific">Pseudopedobacter saltans (strain ATCC 51119 / DSM 12145 / JCM 21818 / CCUG 39354 / LMG 10337 / NBRC 100064 / NCIMB 13643)</name>
    <name type="common">Pedobacter saltans</name>
    <dbReference type="NCBI Taxonomy" id="762903"/>
    <lineage>
        <taxon>Bacteria</taxon>
        <taxon>Pseudomonadati</taxon>
        <taxon>Bacteroidota</taxon>
        <taxon>Sphingobacteriia</taxon>
        <taxon>Sphingobacteriales</taxon>
        <taxon>Sphingobacteriaceae</taxon>
        <taxon>Pseudopedobacter</taxon>
    </lineage>
</organism>
<protein>
    <submittedName>
        <fullName evidence="2">Uncharacterized protein</fullName>
    </submittedName>
</protein>
<proteinExistence type="predicted"/>
<name>F0S6Z1_PSESL</name>
<dbReference type="RefSeq" id="WP_013633739.1">
    <property type="nucleotide sequence ID" value="NC_015177.1"/>
</dbReference>
<reference evidence="2 3" key="1">
    <citation type="journal article" date="2011" name="Stand. Genomic Sci.">
        <title>Complete genome sequence of the gliding, heparinolytic Pedobacter saltans type strain (113).</title>
        <authorList>
            <person name="Liolios K."/>
            <person name="Sikorski J."/>
            <person name="Lu M."/>
            <person name="Nolan M."/>
            <person name="Lapidus A."/>
            <person name="Lucas S."/>
            <person name="Hammon N."/>
            <person name="Deshpande S."/>
            <person name="Cheng J.F."/>
            <person name="Tapia R."/>
            <person name="Han C."/>
            <person name="Goodwin L."/>
            <person name="Pitluck S."/>
            <person name="Huntemann M."/>
            <person name="Ivanova N."/>
            <person name="Pagani I."/>
            <person name="Mavromatis K."/>
            <person name="Ovchinikova G."/>
            <person name="Pati A."/>
            <person name="Chen A."/>
            <person name="Palaniappan K."/>
            <person name="Land M."/>
            <person name="Hauser L."/>
            <person name="Brambilla E.M."/>
            <person name="Kotsyurbenko O."/>
            <person name="Rohde M."/>
            <person name="Tindall B.J."/>
            <person name="Abt B."/>
            <person name="Goker M."/>
            <person name="Detter J.C."/>
            <person name="Woyke T."/>
            <person name="Bristow J."/>
            <person name="Eisen J.A."/>
            <person name="Markowitz V."/>
            <person name="Hugenholtz P."/>
            <person name="Klenk H.P."/>
            <person name="Kyrpides N.C."/>
        </authorList>
    </citation>
    <scope>NUCLEOTIDE SEQUENCE [LARGE SCALE GENOMIC DNA]</scope>
    <source>
        <strain evidence="3">ATCC 51119 / DSM 12145 / JCM 21818 / LMG 10337 / NBRC 100064 / NCIMB 13643</strain>
    </source>
</reference>
<dbReference type="KEGG" id="psn:Pedsa_2712"/>
<keyword evidence="1" id="KW-0732">Signal</keyword>
<reference evidence="3" key="2">
    <citation type="submission" date="2011-02" db="EMBL/GenBank/DDBJ databases">
        <title>The complete genome of Pedobacter saltans DSM 12145.</title>
        <authorList>
            <consortium name="US DOE Joint Genome Institute (JGI-PGF)"/>
            <person name="Lucas S."/>
            <person name="Copeland A."/>
            <person name="Lapidus A."/>
            <person name="Bruce D."/>
            <person name="Goodwin L."/>
            <person name="Pitluck S."/>
            <person name="Kyrpides N."/>
            <person name="Mavromatis K."/>
            <person name="Pagani I."/>
            <person name="Ivanova N."/>
            <person name="Ovchinnikova G."/>
            <person name="Lu M."/>
            <person name="Detter J.C."/>
            <person name="Han C."/>
            <person name="Land M."/>
            <person name="Hauser L."/>
            <person name="Markowitz V."/>
            <person name="Cheng J.-F."/>
            <person name="Hugenholtz P."/>
            <person name="Woyke T."/>
            <person name="Wu D."/>
            <person name="Tindall B."/>
            <person name="Pomrenke H.G."/>
            <person name="Brambilla E."/>
            <person name="Klenk H.-P."/>
            <person name="Eisen J.A."/>
        </authorList>
    </citation>
    <scope>NUCLEOTIDE SEQUENCE [LARGE SCALE GENOMIC DNA]</scope>
    <source>
        <strain evidence="3">ATCC 51119 / DSM 12145 / JCM 21818 / LMG 10337 / NBRC 100064 / NCIMB 13643</strain>
    </source>
</reference>
<evidence type="ECO:0000313" key="2">
    <source>
        <dbReference type="EMBL" id="ADY53254.1"/>
    </source>
</evidence>
<dbReference type="HOGENOM" id="CLU_1979647_0_0_10"/>
<gene>
    <name evidence="2" type="ordered locus">Pedsa_2712</name>
</gene>
<keyword evidence="3" id="KW-1185">Reference proteome</keyword>
<feature type="signal peptide" evidence="1">
    <location>
        <begin position="1"/>
        <end position="24"/>
    </location>
</feature>
<dbReference type="Proteomes" id="UP000000310">
    <property type="component" value="Chromosome"/>
</dbReference>
<dbReference type="AlphaFoldDB" id="F0S6Z1"/>
<feature type="chain" id="PRO_5003256771" evidence="1">
    <location>
        <begin position="25"/>
        <end position="126"/>
    </location>
</feature>
<dbReference type="STRING" id="762903.Pedsa_2712"/>
<evidence type="ECO:0000256" key="1">
    <source>
        <dbReference type="SAM" id="SignalP"/>
    </source>
</evidence>